<name>A0A1M6UGS8_REIAG</name>
<proteinExistence type="predicted"/>
<evidence type="ECO:0000259" key="3">
    <source>
        <dbReference type="Pfam" id="PF18206"/>
    </source>
</evidence>
<gene>
    <name evidence="5" type="ORF">SAMN04488028_107112</name>
</gene>
<dbReference type="Pfam" id="PF18962">
    <property type="entry name" value="Por_Secre_tail"/>
    <property type="match status" value="1"/>
</dbReference>
<protein>
    <submittedName>
        <fullName evidence="5">Agarase</fullName>
    </submittedName>
</protein>
<dbReference type="InterPro" id="IPR040527">
    <property type="entry name" value="Beta-sand_Porphyrn"/>
</dbReference>
<dbReference type="Gene3D" id="3.20.20.80">
    <property type="entry name" value="Glycosidases"/>
    <property type="match status" value="1"/>
</dbReference>
<feature type="signal peptide" evidence="1">
    <location>
        <begin position="1"/>
        <end position="21"/>
    </location>
</feature>
<dbReference type="InterPro" id="IPR017853">
    <property type="entry name" value="GH"/>
</dbReference>
<feature type="chain" id="PRO_5012002806" evidence="1">
    <location>
        <begin position="22"/>
        <end position="723"/>
    </location>
</feature>
<evidence type="ECO:0000313" key="5">
    <source>
        <dbReference type="EMBL" id="SHK68379.1"/>
    </source>
</evidence>
<evidence type="ECO:0000256" key="1">
    <source>
        <dbReference type="SAM" id="SignalP"/>
    </source>
</evidence>
<dbReference type="InterPro" id="IPR026444">
    <property type="entry name" value="Secre_tail"/>
</dbReference>
<dbReference type="RefSeq" id="WP_073124287.1">
    <property type="nucleotide sequence ID" value="NZ_FRAA01000007.1"/>
</dbReference>
<dbReference type="Proteomes" id="UP000184474">
    <property type="component" value="Unassembled WGS sequence"/>
</dbReference>
<sequence>MKLKFYLFLFILMLGYNIVQGQDTVDVNLHIQHVVNGVSDFDRAKFITIHDDLTGNEWESDEQKRSLLEDYDVYFGRNNGGIVWEWNNTKEDPNKAGWPDVDYMKIRGQNEKSNYSSQTFVHQFENRYANMVVGGQEHMFPHGQATKDGLIYEGFDATAEFYGQYFKEYFGEGGTTGRPKPGLVEVINEPFVKTGQLGTTNLEMSKYHSVVAKRIKALNPNLWVGGYSAAHPAFESNNFGHWNGTWKTFIDEAGADMDFFSFHLYDFIQTTGDMSQELHRSGSNIEAIMDMISHYSYLRLGEVKPFSVSEYGWLCKTCDGGYDPKEDWYNLRSFNTMMVQLMERPDQLIISIPFMLLKASWAKPVDAEYNTYGPRLLREIGEVEGEKAHDGWVYTDLLMYYQMWAELNGKRVDSWSNDMDMIADAYVDGKTAYVILSNLNEEAKTVNLKIKGTSDNPLVKITAQHLYEIGDIPQLDTLVYDAAIDAFDLGQQATVIMKYEFKNEISLSESLNEKKYYATNYLVPIRPQQSLAFSIPGVDVGEHGEAVLRVGIGRDHGMSLRPALKVNNQVVPVPVDWRGYDQSTRDIFFGVLEIPVPHELLKENNTVELVFPDEGGHVSSIVLQVFNSSIDIARSGVEVEEVTLTVDDLDLGMEVYPNPTTGSLTVKGLNMNSPYSVFDLSGKVLATGALSAGEVNLSGLQDGVYVLQVAGMDQVFQVRIIKE</sequence>
<feature type="domain" description="Secretion system C-terminal sorting" evidence="4">
    <location>
        <begin position="655"/>
        <end position="716"/>
    </location>
</feature>
<dbReference type="NCBIfam" id="TIGR04183">
    <property type="entry name" value="Por_Secre_tail"/>
    <property type="match status" value="1"/>
</dbReference>
<dbReference type="CDD" id="cd21510">
    <property type="entry name" value="agarase_cat"/>
    <property type="match status" value="1"/>
</dbReference>
<evidence type="ECO:0000313" key="6">
    <source>
        <dbReference type="Proteomes" id="UP000184474"/>
    </source>
</evidence>
<accession>A0A1M6UGS8</accession>
<feature type="domain" description="Beta-porphyranase A C-terminal" evidence="2">
    <location>
        <begin position="533"/>
        <end position="626"/>
    </location>
</feature>
<keyword evidence="1" id="KW-0732">Signal</keyword>
<reference evidence="6" key="1">
    <citation type="submission" date="2016-11" db="EMBL/GenBank/DDBJ databases">
        <authorList>
            <person name="Varghese N."/>
            <person name="Submissions S."/>
        </authorList>
    </citation>
    <scope>NUCLEOTIDE SEQUENCE [LARGE SCALE GENOMIC DNA]</scope>
    <source>
        <strain evidence="6">DSM 26134</strain>
    </source>
</reference>
<feature type="domain" description="Porphyranase beta-sandwich" evidence="3">
    <location>
        <begin position="420"/>
        <end position="522"/>
    </location>
</feature>
<dbReference type="InterPro" id="IPR041224">
    <property type="entry name" value="BPA_C"/>
</dbReference>
<dbReference type="Gene3D" id="2.60.120.1200">
    <property type="match status" value="1"/>
</dbReference>
<dbReference type="Pfam" id="PF18040">
    <property type="entry name" value="BPA_C"/>
    <property type="match status" value="1"/>
</dbReference>
<dbReference type="EMBL" id="FRAA01000007">
    <property type="protein sequence ID" value="SHK68379.1"/>
    <property type="molecule type" value="Genomic_DNA"/>
</dbReference>
<dbReference type="SUPFAM" id="SSF51445">
    <property type="entry name" value="(Trans)glycosidases"/>
    <property type="match status" value="1"/>
</dbReference>
<dbReference type="Pfam" id="PF18206">
    <property type="entry name" value="Porphyrn_cat_1"/>
    <property type="match status" value="1"/>
</dbReference>
<keyword evidence="6" id="KW-1185">Reference proteome</keyword>
<evidence type="ECO:0000259" key="2">
    <source>
        <dbReference type="Pfam" id="PF18040"/>
    </source>
</evidence>
<evidence type="ECO:0000259" key="4">
    <source>
        <dbReference type="Pfam" id="PF18962"/>
    </source>
</evidence>
<dbReference type="STRING" id="156994.SAMN04488028_107112"/>
<organism evidence="5 6">
    <name type="scientific">Reichenbachiella agariperforans</name>
    <dbReference type="NCBI Taxonomy" id="156994"/>
    <lineage>
        <taxon>Bacteria</taxon>
        <taxon>Pseudomonadati</taxon>
        <taxon>Bacteroidota</taxon>
        <taxon>Cytophagia</taxon>
        <taxon>Cytophagales</taxon>
        <taxon>Reichenbachiellaceae</taxon>
        <taxon>Reichenbachiella</taxon>
    </lineage>
</organism>
<dbReference type="AlphaFoldDB" id="A0A1M6UGS8"/>